<dbReference type="RefSeq" id="WP_007619672.1">
    <property type="nucleotide sequence ID" value="NZ_BAEO01000027.1"/>
</dbReference>
<dbReference type="Pfam" id="PF00497">
    <property type="entry name" value="SBP_bac_3"/>
    <property type="match status" value="1"/>
</dbReference>
<evidence type="ECO:0000256" key="2">
    <source>
        <dbReference type="ARBA" id="ARBA00022729"/>
    </source>
</evidence>
<reference evidence="5 6" key="1">
    <citation type="journal article" date="2017" name="Antonie Van Leeuwenhoek">
        <title>Rhizobium rhizosphaerae sp. nov., a novel species isolated from rice rhizosphere.</title>
        <authorList>
            <person name="Zhao J.J."/>
            <person name="Zhang J."/>
            <person name="Zhang R.J."/>
            <person name="Zhang C.W."/>
            <person name="Yin H.Q."/>
            <person name="Zhang X.X."/>
        </authorList>
    </citation>
    <scope>NUCLEOTIDE SEQUENCE [LARGE SCALE GENOMIC DNA]</scope>
    <source>
        <strain evidence="5 6">BSs20135</strain>
    </source>
</reference>
<organism evidence="5 6">
    <name type="scientific">Paraglaciecola arctica BSs20135</name>
    <dbReference type="NCBI Taxonomy" id="493475"/>
    <lineage>
        <taxon>Bacteria</taxon>
        <taxon>Pseudomonadati</taxon>
        <taxon>Pseudomonadota</taxon>
        <taxon>Gammaproteobacteria</taxon>
        <taxon>Alteromonadales</taxon>
        <taxon>Alteromonadaceae</taxon>
        <taxon>Paraglaciecola</taxon>
    </lineage>
</organism>
<dbReference type="OrthoDB" id="9768183at2"/>
<dbReference type="SUPFAM" id="SSF53850">
    <property type="entry name" value="Periplasmic binding protein-like II"/>
    <property type="match status" value="1"/>
</dbReference>
<proteinExistence type="inferred from homology"/>
<evidence type="ECO:0000313" key="6">
    <source>
        <dbReference type="Proteomes" id="UP000006327"/>
    </source>
</evidence>
<dbReference type="EMBL" id="BAEO01000027">
    <property type="protein sequence ID" value="GAC19160.1"/>
    <property type="molecule type" value="Genomic_DNA"/>
</dbReference>
<feature type="domain" description="Solute-binding protein family 3/N-terminal" evidence="4">
    <location>
        <begin position="53"/>
        <end position="281"/>
    </location>
</feature>
<sequence length="282" mass="31253">MKISHTFLLILLSCIVSACKPEPSSEQTQSTPIAADAKTTTSTDKKAPFKNCQFVLGFDAWEPYQYTDVGGRVAGLDIELVAAVVEGMGCQLTYQQGTWVDLLMALKEGEVDILLGASKTEAREQFAFFSDAYRMEEFSLFIRKGDNKLAEYETLSDFIKNGSRIGIVGDYVYGPDVSTLLDGPETSKYFVNAIMGELNVARLLDGDIDGFLEDSFVGATLIRRKALSNYIVAHGITIHTGDAFVMFSHKSITLDQLSNFNTQLEKVKTSQTYQDILNKYSY</sequence>
<protein>
    <submittedName>
        <fullName evidence="5">Polar amino acid transport system substrate-binding protein</fullName>
    </submittedName>
</protein>
<dbReference type="AlphaFoldDB" id="K6Z6T3"/>
<comment type="caution">
    <text evidence="5">The sequence shown here is derived from an EMBL/GenBank/DDBJ whole genome shotgun (WGS) entry which is preliminary data.</text>
</comment>
<dbReference type="STRING" id="493475.GARC_2193"/>
<accession>K6Z6T3</accession>
<feature type="signal peptide" evidence="3">
    <location>
        <begin position="1"/>
        <end position="18"/>
    </location>
</feature>
<dbReference type="Proteomes" id="UP000006327">
    <property type="component" value="Unassembled WGS sequence"/>
</dbReference>
<evidence type="ECO:0000313" key="5">
    <source>
        <dbReference type="EMBL" id="GAC19160.1"/>
    </source>
</evidence>
<dbReference type="InterPro" id="IPR001638">
    <property type="entry name" value="Solute-binding_3/MltF_N"/>
</dbReference>
<evidence type="ECO:0000259" key="4">
    <source>
        <dbReference type="SMART" id="SM00062"/>
    </source>
</evidence>
<dbReference type="Gene3D" id="3.40.190.10">
    <property type="entry name" value="Periplasmic binding protein-like II"/>
    <property type="match status" value="2"/>
</dbReference>
<gene>
    <name evidence="5" type="ORF">GARC_2193</name>
</gene>
<evidence type="ECO:0000256" key="1">
    <source>
        <dbReference type="ARBA" id="ARBA00010333"/>
    </source>
</evidence>
<dbReference type="SMART" id="SM00062">
    <property type="entry name" value="PBPb"/>
    <property type="match status" value="1"/>
</dbReference>
<evidence type="ECO:0000256" key="3">
    <source>
        <dbReference type="SAM" id="SignalP"/>
    </source>
</evidence>
<feature type="chain" id="PRO_5003897980" evidence="3">
    <location>
        <begin position="19"/>
        <end position="282"/>
    </location>
</feature>
<dbReference type="eggNOG" id="COG0834">
    <property type="taxonomic scope" value="Bacteria"/>
</dbReference>
<name>K6Z6T3_9ALTE</name>
<comment type="similarity">
    <text evidence="1">Belongs to the bacterial solute-binding protein 3 family.</text>
</comment>
<keyword evidence="2 3" id="KW-0732">Signal</keyword>
<dbReference type="PROSITE" id="PS51257">
    <property type="entry name" value="PROKAR_LIPOPROTEIN"/>
    <property type="match status" value="1"/>
</dbReference>
<dbReference type="PANTHER" id="PTHR35936:SF19">
    <property type="entry name" value="AMINO-ACID-BINDING PROTEIN YXEM-RELATED"/>
    <property type="match status" value="1"/>
</dbReference>
<dbReference type="PANTHER" id="PTHR35936">
    <property type="entry name" value="MEMBRANE-BOUND LYTIC MUREIN TRANSGLYCOSYLASE F"/>
    <property type="match status" value="1"/>
</dbReference>
<keyword evidence="6" id="KW-1185">Reference proteome</keyword>